<keyword evidence="3" id="KW-0732">Signal</keyword>
<comment type="caution">
    <text evidence="5">The sequence shown here is derived from an EMBL/GenBank/DDBJ whole genome shotgun (WGS) entry which is preliminary data.</text>
</comment>
<feature type="repeat" description="WD" evidence="2">
    <location>
        <begin position="1302"/>
        <end position="1343"/>
    </location>
</feature>
<dbReference type="InterPro" id="IPR056884">
    <property type="entry name" value="NPHP3-like_N"/>
</dbReference>
<dbReference type="Gene3D" id="3.40.50.300">
    <property type="entry name" value="P-loop containing nucleotide triphosphate hydrolases"/>
    <property type="match status" value="1"/>
</dbReference>
<dbReference type="InterPro" id="IPR001680">
    <property type="entry name" value="WD40_rpt"/>
</dbReference>
<gene>
    <name evidence="5" type="ORF">RSOL_148950</name>
</gene>
<dbReference type="Pfam" id="PF00400">
    <property type="entry name" value="WD40"/>
    <property type="match status" value="3"/>
</dbReference>
<dbReference type="CDD" id="cd22191">
    <property type="entry name" value="DPBB_RlpA_EXP_N-like"/>
    <property type="match status" value="1"/>
</dbReference>
<keyword evidence="2" id="KW-0853">WD repeat</keyword>
<keyword evidence="1" id="KW-0677">Repeat</keyword>
<dbReference type="Gene3D" id="2.130.10.10">
    <property type="entry name" value="YVTN repeat-like/Quinoprotein amine dehydrogenase"/>
    <property type="match status" value="1"/>
</dbReference>
<feature type="repeat" description="WD" evidence="2">
    <location>
        <begin position="1345"/>
        <end position="1373"/>
    </location>
</feature>
<evidence type="ECO:0000256" key="1">
    <source>
        <dbReference type="ARBA" id="ARBA00022737"/>
    </source>
</evidence>
<organism evidence="5 6">
    <name type="scientific">Rhizoctonia solani AG-3 Rhs1AP</name>
    <dbReference type="NCBI Taxonomy" id="1086054"/>
    <lineage>
        <taxon>Eukaryota</taxon>
        <taxon>Fungi</taxon>
        <taxon>Dikarya</taxon>
        <taxon>Basidiomycota</taxon>
        <taxon>Agaricomycotina</taxon>
        <taxon>Agaricomycetes</taxon>
        <taxon>Cantharellales</taxon>
        <taxon>Ceratobasidiaceae</taxon>
        <taxon>Rhizoctonia</taxon>
    </lineage>
</organism>
<sequence>MQFSIISFALTLITTSLLALAAPAIPAGVVPAAVFPAGINLSNATAGYNATHGLAYNKELHGPLTQRDLVARQSYSGDATFFYPGLGACEGTNNQWEHVVALNAPQWNNKANCWRTITIDAYGKQVKAAIVDMCPGCGWGSLDMSPALFQQFTSLDTGRFHITWSATISNICAPSEFSDVDVPMFHDTNERSSSYQRMSQALKLNSAVLEMLCKYYSSSVWTNQLRHDSQPFSYEHGCLRFQVILVFLNFPDLQIPNHYDNRDYRGEICPNEDRIWMLLQEVSEAQQKLIRLFAKVLDNHLKHILKASRSNYSLGLTSTVPYTIAENIQSRSPILDPENQPFVERFIRICPRPSSTLLRQVTLSAKEECIGGGGQTPLTTVRFSDLQLNMSADPPDSPTNHERSRHWITDVEVTPANSDPNCKFSAKMFVDDELVCDLPAIDNTRPLQWSGLLLCNISPASTVALRLCKSIKNKPRYFNFPPFAISEADEETGEATLELPKAAWVVTIKSLTPAVANQLFPDELERFNAIEGVCDSLQSEATLNYMFKYALQFASLVATAVPESAATVSFLIYMKTWDVLDQQAQLDVTVQAILRGLTRIRDIVEIVTQASNSMLTTSMSHLMEVIHSILALLEDVSAYIFGRCTVNDLANIPSEDADVGDKYDVEAYIRGLEELQKAFYSSWSPTSASPDTSQEINVISDNASVEDDVLTTSDESAKTAVDWYEIINLLRPINPSGYDPDQACLDGTREVLLNKVMTWTQNRENAQTFMWISGQVGMGKTTVATSLCQRLDRVQALAGAFFCVRDDPHYNNPLLLINNLICDLAMSCPAYAHQVAIAIRANPKLCSSHLSLRFEGLVKRPLQKLARISMPITLVAIIDGLDECGDHVARGKMLQNLYEMSRLVPWLKVIVTGRPVADIQQYFRDTCLHKTVMHLYDYDASPDIRAYIEGQVTQLAETERWPSDSVDQLCTMSCGVFLWATLAVKYIKQSAFPALPRLRKLLSNQKSPVTDHFDKLYTSVLKTTIDDNENETKVAYLRCIGAILVTSAREPRAAPHLQHLLLGASQVDHLTLEQTKVNLGPLLLVADERHITFHHPSFKDFVTDPSRSGPFYIRLDHYEAEPAAYCLQVMQRDLCFNICQLETSHRLNKEITDLSHRIDSHIGPVLAYACTHWIDHFIASPTQALVESIKKFMEGPQLMYWIEVLSLLGSIDIALEGLTKLAGLDPTRFGDSGLVISWAKDAHRFILSFYDAITASAPHLYVSALAFAPAKCLTALRMRPLFPNTIAVAQGGNRDWHPCIKSAVHPYVVQTLSTSPDGRHVVVGYLDGSLAVWDMQTGACLEKSLVGHRDVVTCAVYSPDGNLVASSSYDTTIPSGGEKGVRLWNALTGQLIGQPFTEHTNFVLSVAFSPDGNYLLSGAADNKIQVRDIAALCTGIEPEKELSGAFRWPSNPYEMTSHPQHSGWVTHDQESLAFWLPAHYEQHETFLDPIQQAPCSPVYLDYSKFVHGTAWTEVARNPASNSSE</sequence>
<protein>
    <submittedName>
        <fullName evidence="5">Vegetative incompatibility protein HET-E-1, putative</fullName>
    </submittedName>
</protein>
<dbReference type="Proteomes" id="UP000030108">
    <property type="component" value="Unassembled WGS sequence"/>
</dbReference>
<feature type="repeat" description="WD" evidence="2">
    <location>
        <begin position="1396"/>
        <end position="1429"/>
    </location>
</feature>
<dbReference type="SUPFAM" id="SSF50685">
    <property type="entry name" value="Barwin-like endoglucanases"/>
    <property type="match status" value="1"/>
</dbReference>
<dbReference type="PANTHER" id="PTHR10039:SF17">
    <property type="entry name" value="FUNGAL STAND N-TERMINAL GOODBYE DOMAIN-CONTAINING PROTEIN-RELATED"/>
    <property type="match status" value="1"/>
</dbReference>
<evidence type="ECO:0000313" key="5">
    <source>
        <dbReference type="EMBL" id="EUC55970.1"/>
    </source>
</evidence>
<accession>X8J1W2</accession>
<dbReference type="InterPro" id="IPR036908">
    <property type="entry name" value="RlpA-like_sf"/>
</dbReference>
<dbReference type="InterPro" id="IPR011047">
    <property type="entry name" value="Quinoprotein_ADH-like_sf"/>
</dbReference>
<dbReference type="SMART" id="SM00320">
    <property type="entry name" value="WD40"/>
    <property type="match status" value="3"/>
</dbReference>
<dbReference type="Gene3D" id="2.40.40.10">
    <property type="entry name" value="RlpA-like domain"/>
    <property type="match status" value="1"/>
</dbReference>
<feature type="signal peptide" evidence="3">
    <location>
        <begin position="1"/>
        <end position="21"/>
    </location>
</feature>
<evidence type="ECO:0000256" key="2">
    <source>
        <dbReference type="PROSITE-ProRule" id="PRU00221"/>
    </source>
</evidence>
<dbReference type="Pfam" id="PF24883">
    <property type="entry name" value="NPHP3_N"/>
    <property type="match status" value="1"/>
</dbReference>
<dbReference type="SUPFAM" id="SSF50998">
    <property type="entry name" value="Quinoprotein alcohol dehydrogenase-like"/>
    <property type="match status" value="1"/>
</dbReference>
<proteinExistence type="predicted"/>
<dbReference type="PROSITE" id="PS50294">
    <property type="entry name" value="WD_REPEATS_REGION"/>
    <property type="match status" value="2"/>
</dbReference>
<dbReference type="InterPro" id="IPR027417">
    <property type="entry name" value="P-loop_NTPase"/>
</dbReference>
<dbReference type="InterPro" id="IPR015943">
    <property type="entry name" value="WD40/YVTN_repeat-like_dom_sf"/>
</dbReference>
<dbReference type="SUPFAM" id="SSF52540">
    <property type="entry name" value="P-loop containing nucleoside triphosphate hydrolases"/>
    <property type="match status" value="1"/>
</dbReference>
<name>X8J1W2_9AGAM</name>
<dbReference type="PANTHER" id="PTHR10039">
    <property type="entry name" value="AMELOGENIN"/>
    <property type="match status" value="1"/>
</dbReference>
<dbReference type="EMBL" id="JATN01000322">
    <property type="protein sequence ID" value="EUC55970.1"/>
    <property type="molecule type" value="Genomic_DNA"/>
</dbReference>
<evidence type="ECO:0000256" key="3">
    <source>
        <dbReference type="SAM" id="SignalP"/>
    </source>
</evidence>
<dbReference type="PROSITE" id="PS50082">
    <property type="entry name" value="WD_REPEATS_2"/>
    <property type="match status" value="3"/>
</dbReference>
<feature type="domain" description="Nephrocystin 3-like N-terminal" evidence="4">
    <location>
        <begin position="747"/>
        <end position="914"/>
    </location>
</feature>
<feature type="non-terminal residue" evidence="5">
    <location>
        <position position="1524"/>
    </location>
</feature>
<evidence type="ECO:0000313" key="6">
    <source>
        <dbReference type="Proteomes" id="UP000030108"/>
    </source>
</evidence>
<evidence type="ECO:0000259" key="4">
    <source>
        <dbReference type="Pfam" id="PF24883"/>
    </source>
</evidence>
<feature type="chain" id="PRO_5004986330" evidence="3">
    <location>
        <begin position="22"/>
        <end position="1524"/>
    </location>
</feature>
<reference evidence="6" key="1">
    <citation type="journal article" date="2014" name="Genome Announc.">
        <title>Draft genome sequence of the plant-pathogenic soil fungus Rhizoctonia solani anastomosis group 3 strain Rhs1AP.</title>
        <authorList>
            <person name="Cubeta M.A."/>
            <person name="Thomas E."/>
            <person name="Dean R.A."/>
            <person name="Jabaji S."/>
            <person name="Neate S.M."/>
            <person name="Tavantzis S."/>
            <person name="Toda T."/>
            <person name="Vilgalys R."/>
            <person name="Bharathan N."/>
            <person name="Fedorova-Abrams N."/>
            <person name="Pakala S.B."/>
            <person name="Pakala S.M."/>
            <person name="Zafar N."/>
            <person name="Joardar V."/>
            <person name="Losada L."/>
            <person name="Nierman W.C."/>
        </authorList>
    </citation>
    <scope>NUCLEOTIDE SEQUENCE [LARGE SCALE GENOMIC DNA]</scope>
    <source>
        <strain evidence="6">AG-3</strain>
    </source>
</reference>